<dbReference type="STRING" id="686796.SAMN04488104_10286"/>
<dbReference type="RefSeq" id="WP_087940118.1">
    <property type="nucleotide sequence ID" value="NZ_FNAC01000028.1"/>
</dbReference>
<gene>
    <name evidence="1" type="ORF">SAMN04488104_10286</name>
</gene>
<dbReference type="Proteomes" id="UP000199060">
    <property type="component" value="Unassembled WGS sequence"/>
</dbReference>
<protein>
    <submittedName>
        <fullName evidence="1">Uncharacterized protein</fullName>
    </submittedName>
</protein>
<evidence type="ECO:0000313" key="2">
    <source>
        <dbReference type="Proteomes" id="UP000199060"/>
    </source>
</evidence>
<dbReference type="AlphaFoldDB" id="A0A1G6UEH3"/>
<proteinExistence type="predicted"/>
<accession>A0A1G6UEH3</accession>
<reference evidence="2" key="1">
    <citation type="submission" date="2016-10" db="EMBL/GenBank/DDBJ databases">
        <authorList>
            <person name="Varghese N."/>
            <person name="Submissions S."/>
        </authorList>
    </citation>
    <scope>NUCLEOTIDE SEQUENCE [LARGE SCALE GENOMIC DNA]</scope>
    <source>
        <strain evidence="2">DSM 23095</strain>
    </source>
</reference>
<organism evidence="1 2">
    <name type="scientific">Algoriphagus faecimaris</name>
    <dbReference type="NCBI Taxonomy" id="686796"/>
    <lineage>
        <taxon>Bacteria</taxon>
        <taxon>Pseudomonadati</taxon>
        <taxon>Bacteroidota</taxon>
        <taxon>Cytophagia</taxon>
        <taxon>Cytophagales</taxon>
        <taxon>Cyclobacteriaceae</taxon>
        <taxon>Algoriphagus</taxon>
    </lineage>
</organism>
<dbReference type="OrthoDB" id="934157at2"/>
<name>A0A1G6UEH3_9BACT</name>
<sequence length="250" mass="28707">MKSSKETIQSLTLEYDSGIIPPPYSHVFHMELDWSGASLSVKLDLHYTDREELSEEEILDEGFTLDDDYHFEGELNPVWIEPIQALYQENKWSPRQLDEGGIVLYPGQESIPKTPVNQEAWQLMAQDLIQAIYETNKKEAPLHINYRLVTNEESIDCKITVHFSDRNVILSKGEESESINWDYAIQLMKLIFTPDYHYEIAKEKPGTKRGAYIDCGDGLWHELGKGVVNIDPAFDAVGKIQERFEDLLLG</sequence>
<keyword evidence="2" id="KW-1185">Reference proteome</keyword>
<evidence type="ECO:0000313" key="1">
    <source>
        <dbReference type="EMBL" id="SDD39790.1"/>
    </source>
</evidence>
<dbReference type="EMBL" id="FNAC01000028">
    <property type="protein sequence ID" value="SDD39790.1"/>
    <property type="molecule type" value="Genomic_DNA"/>
</dbReference>